<dbReference type="EMBL" id="CAJOBJ010172579">
    <property type="protein sequence ID" value="CAF4888620.1"/>
    <property type="molecule type" value="Genomic_DNA"/>
</dbReference>
<evidence type="ECO:0000313" key="4">
    <source>
        <dbReference type="Proteomes" id="UP000681720"/>
    </source>
</evidence>
<protein>
    <submittedName>
        <fullName evidence="3">Uncharacterized protein</fullName>
    </submittedName>
</protein>
<evidence type="ECO:0000313" key="1">
    <source>
        <dbReference type="EMBL" id="CAF4634332.1"/>
    </source>
</evidence>
<reference evidence="3" key="1">
    <citation type="submission" date="2021-02" db="EMBL/GenBank/DDBJ databases">
        <authorList>
            <person name="Nowell W R."/>
        </authorList>
    </citation>
    <scope>NUCLEOTIDE SEQUENCE</scope>
</reference>
<name>A0A8S3CEY7_9BILA</name>
<dbReference type="EMBL" id="CAJOBI010111323">
    <property type="protein sequence ID" value="CAF4634332.1"/>
    <property type="molecule type" value="Genomic_DNA"/>
</dbReference>
<proteinExistence type="predicted"/>
<dbReference type="AlphaFoldDB" id="A0A8S3CEY7"/>
<accession>A0A8S3CEY7</accession>
<gene>
    <name evidence="3" type="ORF">GIL414_LOCUS51220</name>
    <name evidence="1" type="ORF">SMN809_LOCUS40412</name>
    <name evidence="2" type="ORF">SMN809_LOCUS43350</name>
</gene>
<evidence type="ECO:0000313" key="3">
    <source>
        <dbReference type="EMBL" id="CAF4888620.1"/>
    </source>
</evidence>
<comment type="caution">
    <text evidence="3">The sequence shown here is derived from an EMBL/GenBank/DDBJ whole genome shotgun (WGS) entry which is preliminary data.</text>
</comment>
<feature type="non-terminal residue" evidence="3">
    <location>
        <position position="66"/>
    </location>
</feature>
<dbReference type="Proteomes" id="UP000676336">
    <property type="component" value="Unassembled WGS sequence"/>
</dbReference>
<evidence type="ECO:0000313" key="2">
    <source>
        <dbReference type="EMBL" id="CAF4708798.1"/>
    </source>
</evidence>
<organism evidence="3 4">
    <name type="scientific">Rotaria magnacalcarata</name>
    <dbReference type="NCBI Taxonomy" id="392030"/>
    <lineage>
        <taxon>Eukaryota</taxon>
        <taxon>Metazoa</taxon>
        <taxon>Spiralia</taxon>
        <taxon>Gnathifera</taxon>
        <taxon>Rotifera</taxon>
        <taxon>Eurotatoria</taxon>
        <taxon>Bdelloidea</taxon>
        <taxon>Philodinida</taxon>
        <taxon>Philodinidae</taxon>
        <taxon>Rotaria</taxon>
    </lineage>
</organism>
<dbReference type="EMBL" id="CAJOBI010127627">
    <property type="protein sequence ID" value="CAF4708798.1"/>
    <property type="molecule type" value="Genomic_DNA"/>
</dbReference>
<sequence length="66" mass="7927">MSGLHVEHHGRRDFIETIPVINEHVGGHTRLFHWPWFDRQRNNSLYEHLRTGRKGQPEIIESYSNH</sequence>
<dbReference type="Proteomes" id="UP000681720">
    <property type="component" value="Unassembled WGS sequence"/>
</dbReference>